<proteinExistence type="predicted"/>
<comment type="caution">
    <text evidence="1">The sequence shown here is derived from an EMBL/GenBank/DDBJ whole genome shotgun (WGS) entry which is preliminary data.</text>
</comment>
<keyword evidence="2" id="KW-1185">Reference proteome</keyword>
<evidence type="ECO:0000313" key="2">
    <source>
        <dbReference type="Proteomes" id="UP001350748"/>
    </source>
</evidence>
<dbReference type="RefSeq" id="WP_332081231.1">
    <property type="nucleotide sequence ID" value="NZ_JAZHYN010000014.1"/>
</dbReference>
<reference evidence="1 2" key="1">
    <citation type="submission" date="2024-02" db="EMBL/GenBank/DDBJ databases">
        <authorList>
            <person name="Grouzdev D."/>
        </authorList>
    </citation>
    <scope>NUCLEOTIDE SEQUENCE [LARGE SCALE GENOMIC DNA]</scope>
    <source>
        <strain evidence="1 2">9N</strain>
    </source>
</reference>
<dbReference type="Proteomes" id="UP001350748">
    <property type="component" value="Unassembled WGS sequence"/>
</dbReference>
<accession>A0ABU7XI90</accession>
<protein>
    <submittedName>
        <fullName evidence="1">Uncharacterized protein</fullName>
    </submittedName>
</protein>
<gene>
    <name evidence="1" type="ORF">V3H18_06810</name>
</gene>
<dbReference type="EMBL" id="JAZHYN010000014">
    <property type="protein sequence ID" value="MEF3366248.1"/>
    <property type="molecule type" value="Genomic_DNA"/>
</dbReference>
<organism evidence="1 2">
    <name type="scientific">Methylocystis borbori</name>
    <dbReference type="NCBI Taxonomy" id="3118750"/>
    <lineage>
        <taxon>Bacteria</taxon>
        <taxon>Pseudomonadati</taxon>
        <taxon>Pseudomonadota</taxon>
        <taxon>Alphaproteobacteria</taxon>
        <taxon>Hyphomicrobiales</taxon>
        <taxon>Methylocystaceae</taxon>
        <taxon>Methylocystis</taxon>
    </lineage>
</organism>
<sequence length="109" mass="12067">MREAEERVAWRLRVEAARQRYEAFAAQAESTYRAERGSQFASTSSSGAAGPLAAALADPTLRYNDMVVAADHVLIFRGAEGERHSLADFERLSETNMRALSLRTVGNDY</sequence>
<name>A0ABU7XI90_9HYPH</name>
<evidence type="ECO:0000313" key="1">
    <source>
        <dbReference type="EMBL" id="MEF3366248.1"/>
    </source>
</evidence>